<comment type="caution">
    <text evidence="11">The sequence shown here is derived from an EMBL/GenBank/DDBJ whole genome shotgun (WGS) entry which is preliminary data.</text>
</comment>
<dbReference type="EMBL" id="JANBTW010000021">
    <property type="protein sequence ID" value="KAJ2678403.1"/>
    <property type="molecule type" value="Genomic_DNA"/>
</dbReference>
<proteinExistence type="inferred from homology"/>
<evidence type="ECO:0000256" key="4">
    <source>
        <dbReference type="ARBA" id="ARBA00022792"/>
    </source>
</evidence>
<keyword evidence="3 10" id="KW-0812">Transmembrane</keyword>
<accession>A0A9W8KZF1</accession>
<protein>
    <submittedName>
        <fullName evidence="11">Cytochrome c oxidase</fullName>
    </submittedName>
</protein>
<dbReference type="InterPro" id="IPR004203">
    <property type="entry name" value="Cyt_c_oxidase_su4_fam"/>
</dbReference>
<keyword evidence="6 10" id="KW-1133">Transmembrane helix</keyword>
<dbReference type="AlphaFoldDB" id="A0A9W8KZF1"/>
<dbReference type="GO" id="GO:0045277">
    <property type="term" value="C:respiratory chain complex IV"/>
    <property type="evidence" value="ECO:0007669"/>
    <property type="project" value="InterPro"/>
</dbReference>
<dbReference type="GO" id="GO:0016491">
    <property type="term" value="F:oxidoreductase activity"/>
    <property type="evidence" value="ECO:0007669"/>
    <property type="project" value="UniProtKB-KW"/>
</dbReference>
<reference evidence="11" key="1">
    <citation type="submission" date="2022-07" db="EMBL/GenBank/DDBJ databases">
        <title>Phylogenomic reconstructions and comparative analyses of Kickxellomycotina fungi.</title>
        <authorList>
            <person name="Reynolds N.K."/>
            <person name="Stajich J.E."/>
            <person name="Barry K."/>
            <person name="Grigoriev I.V."/>
            <person name="Crous P."/>
            <person name="Smith M.E."/>
        </authorList>
    </citation>
    <scope>NUCLEOTIDE SEQUENCE</scope>
    <source>
        <strain evidence="11">NRRL 3115</strain>
    </source>
</reference>
<comment type="similarity">
    <text evidence="2">Belongs to the cytochrome c oxidase IV family.</text>
</comment>
<comment type="subcellular location">
    <subcellularLocation>
        <location evidence="1">Mitochondrion inner membrane</location>
        <topology evidence="1">Single-pass membrane protein</topology>
    </subcellularLocation>
</comment>
<evidence type="ECO:0000256" key="3">
    <source>
        <dbReference type="ARBA" id="ARBA00022692"/>
    </source>
</evidence>
<evidence type="ECO:0000256" key="2">
    <source>
        <dbReference type="ARBA" id="ARBA00008135"/>
    </source>
</evidence>
<organism evidence="11 12">
    <name type="scientific">Coemansia spiralis</name>
    <dbReference type="NCBI Taxonomy" id="417178"/>
    <lineage>
        <taxon>Eukaryota</taxon>
        <taxon>Fungi</taxon>
        <taxon>Fungi incertae sedis</taxon>
        <taxon>Zoopagomycota</taxon>
        <taxon>Kickxellomycotina</taxon>
        <taxon>Kickxellomycetes</taxon>
        <taxon>Kickxellales</taxon>
        <taxon>Kickxellaceae</taxon>
        <taxon>Coemansia</taxon>
    </lineage>
</organism>
<dbReference type="OrthoDB" id="186013at2759"/>
<dbReference type="SUPFAM" id="SSF81406">
    <property type="entry name" value="Mitochondrial cytochrome c oxidase subunit IV"/>
    <property type="match status" value="1"/>
</dbReference>
<keyword evidence="4" id="KW-0999">Mitochondrion inner membrane</keyword>
<sequence>MFRNAIVRTARLSGRRFQSTASAPVFPQAEQNFANLSKEEQTEVVNRLTEVMKGDWNKVSVDDKRALYYATYGPHNHRRPRIKPGDNMKVFIGVISTIAVSLTISTIVRNSVPKPRTMTKEWQEASNEYARERKINPISGVSSEDYKGKGFVKTFF</sequence>
<keyword evidence="9 10" id="KW-0472">Membrane</keyword>
<gene>
    <name evidence="11" type="primary">cox5</name>
    <name evidence="11" type="ORF">GGI25_002388</name>
</gene>
<dbReference type="Gene3D" id="1.10.442.10">
    <property type="entry name" value="Cytochrome c oxidase subunit IV"/>
    <property type="match status" value="1"/>
</dbReference>
<dbReference type="Pfam" id="PF02936">
    <property type="entry name" value="COX4"/>
    <property type="match status" value="1"/>
</dbReference>
<evidence type="ECO:0000256" key="8">
    <source>
        <dbReference type="ARBA" id="ARBA00023128"/>
    </source>
</evidence>
<name>A0A9W8KZF1_9FUNG</name>
<evidence type="ECO:0000256" key="10">
    <source>
        <dbReference type="SAM" id="Phobius"/>
    </source>
</evidence>
<dbReference type="PANTHER" id="PTHR10707">
    <property type="entry name" value="CYTOCHROME C OXIDASE SUBUNIT IV"/>
    <property type="match status" value="1"/>
</dbReference>
<evidence type="ECO:0000256" key="7">
    <source>
        <dbReference type="ARBA" id="ARBA00023002"/>
    </source>
</evidence>
<dbReference type="CDD" id="cd00922">
    <property type="entry name" value="Cyt_c_Oxidase_IV"/>
    <property type="match status" value="1"/>
</dbReference>
<dbReference type="Proteomes" id="UP001151518">
    <property type="component" value="Unassembled WGS sequence"/>
</dbReference>
<feature type="transmembrane region" description="Helical" evidence="10">
    <location>
        <begin position="88"/>
        <end position="108"/>
    </location>
</feature>
<evidence type="ECO:0000256" key="6">
    <source>
        <dbReference type="ARBA" id="ARBA00022989"/>
    </source>
</evidence>
<evidence type="ECO:0000256" key="1">
    <source>
        <dbReference type="ARBA" id="ARBA00004434"/>
    </source>
</evidence>
<dbReference type="InterPro" id="IPR036639">
    <property type="entry name" value="Cyt_c_oxidase_su4_sf"/>
</dbReference>
<keyword evidence="8" id="KW-0496">Mitochondrion</keyword>
<evidence type="ECO:0000313" key="11">
    <source>
        <dbReference type="EMBL" id="KAJ2678403.1"/>
    </source>
</evidence>
<evidence type="ECO:0000313" key="12">
    <source>
        <dbReference type="Proteomes" id="UP001151518"/>
    </source>
</evidence>
<evidence type="ECO:0000256" key="9">
    <source>
        <dbReference type="ARBA" id="ARBA00023136"/>
    </source>
</evidence>
<dbReference type="PANTHER" id="PTHR10707:SF10">
    <property type="entry name" value="CYTOCHROME C OXIDASE SUBUNIT 4"/>
    <property type="match status" value="1"/>
</dbReference>
<keyword evidence="5" id="KW-0809">Transit peptide</keyword>
<dbReference type="GO" id="GO:0006123">
    <property type="term" value="P:mitochondrial electron transport, cytochrome c to oxygen"/>
    <property type="evidence" value="ECO:0007669"/>
    <property type="project" value="InterPro"/>
</dbReference>
<dbReference type="GO" id="GO:0005743">
    <property type="term" value="C:mitochondrial inner membrane"/>
    <property type="evidence" value="ECO:0007669"/>
    <property type="project" value="UniProtKB-SubCell"/>
</dbReference>
<keyword evidence="7" id="KW-0560">Oxidoreductase</keyword>
<evidence type="ECO:0000256" key="5">
    <source>
        <dbReference type="ARBA" id="ARBA00022946"/>
    </source>
</evidence>